<dbReference type="Pfam" id="PF19730">
    <property type="entry name" value="DUF6221"/>
    <property type="match status" value="1"/>
</dbReference>
<protein>
    <submittedName>
        <fullName evidence="1">Uncharacterized protein</fullName>
    </submittedName>
</protein>
<gene>
    <name evidence="1" type="ORF">SAMN05216499_11527</name>
</gene>
<name>A0A1M7LZE0_9ACTN</name>
<dbReference type="EMBL" id="FRBI01000015">
    <property type="protein sequence ID" value="SHM83717.1"/>
    <property type="molecule type" value="Genomic_DNA"/>
</dbReference>
<dbReference type="InterPro" id="IPR046193">
    <property type="entry name" value="DUF6221"/>
</dbReference>
<organism evidence="1 2">
    <name type="scientific">Actinacidiphila paucisporea</name>
    <dbReference type="NCBI Taxonomy" id="310782"/>
    <lineage>
        <taxon>Bacteria</taxon>
        <taxon>Bacillati</taxon>
        <taxon>Actinomycetota</taxon>
        <taxon>Actinomycetes</taxon>
        <taxon>Kitasatosporales</taxon>
        <taxon>Streptomycetaceae</taxon>
        <taxon>Actinacidiphila</taxon>
    </lineage>
</organism>
<keyword evidence="2" id="KW-1185">Reference proteome</keyword>
<dbReference type="Proteomes" id="UP000184111">
    <property type="component" value="Unassembled WGS sequence"/>
</dbReference>
<evidence type="ECO:0000313" key="2">
    <source>
        <dbReference type="Proteomes" id="UP000184111"/>
    </source>
</evidence>
<proteinExistence type="predicted"/>
<accession>A0A1M7LZE0</accession>
<reference evidence="1 2" key="1">
    <citation type="submission" date="2016-11" db="EMBL/GenBank/DDBJ databases">
        <authorList>
            <person name="Jaros S."/>
            <person name="Januszkiewicz K."/>
            <person name="Wedrychowicz H."/>
        </authorList>
    </citation>
    <scope>NUCLEOTIDE SEQUENCE [LARGE SCALE GENOMIC DNA]</scope>
    <source>
        <strain evidence="1 2">CGMCC 4.2025</strain>
    </source>
</reference>
<evidence type="ECO:0000313" key="1">
    <source>
        <dbReference type="EMBL" id="SHM83717.1"/>
    </source>
</evidence>
<dbReference type="AlphaFoldDB" id="A0A1M7LZE0"/>
<sequence>MPGMTAELITWLHEQIDADEAATADQPPESWLPEGLTPDNPLAALYAPARAITTKRDLLTAWRDPEHADPGDHDALRSDWAVRVLALTSYSDRPGYRAEWAPDDE</sequence>